<dbReference type="EMBL" id="CACRSJ010000106">
    <property type="protein sequence ID" value="VYS56367.1"/>
    <property type="molecule type" value="Genomic_DNA"/>
</dbReference>
<protein>
    <recommendedName>
        <fullName evidence="7">DNA excision repair protein ERCC-1</fullName>
    </recommendedName>
</protein>
<organism evidence="10 13">
    <name type="scientific">Arabidopsis thaliana</name>
    <name type="common">Mouse-ear cress</name>
    <dbReference type="NCBI Taxonomy" id="3702"/>
    <lineage>
        <taxon>Eukaryota</taxon>
        <taxon>Viridiplantae</taxon>
        <taxon>Streptophyta</taxon>
        <taxon>Embryophyta</taxon>
        <taxon>Tracheophyta</taxon>
        <taxon>Spermatophyta</taxon>
        <taxon>Magnoliopsida</taxon>
        <taxon>eudicotyledons</taxon>
        <taxon>Gunneridae</taxon>
        <taxon>Pentapetalae</taxon>
        <taxon>rosids</taxon>
        <taxon>malvids</taxon>
        <taxon>Brassicales</taxon>
        <taxon>Brassicaceae</taxon>
        <taxon>Camelineae</taxon>
        <taxon>Arabidopsis</taxon>
    </lineage>
</organism>
<evidence type="ECO:0000256" key="4">
    <source>
        <dbReference type="ARBA" id="ARBA00023125"/>
    </source>
</evidence>
<dbReference type="GO" id="GO:0006289">
    <property type="term" value="P:nucleotide-excision repair"/>
    <property type="evidence" value="ECO:0007669"/>
    <property type="project" value="UniProtKB-ARBA"/>
</dbReference>
<dbReference type="GO" id="GO:0005634">
    <property type="term" value="C:nucleus"/>
    <property type="evidence" value="ECO:0007669"/>
    <property type="project" value="UniProtKB-SubCell"/>
</dbReference>
<feature type="compositionally biased region" description="Basic and acidic residues" evidence="8">
    <location>
        <begin position="356"/>
        <end position="372"/>
    </location>
</feature>
<dbReference type="ExpressionAtlas" id="A0A5S9X985">
    <property type="expression patterns" value="baseline and differential"/>
</dbReference>
<dbReference type="Pfam" id="PF03834">
    <property type="entry name" value="Rad10"/>
    <property type="match status" value="1"/>
</dbReference>
<feature type="compositionally biased region" description="Polar residues" evidence="8">
    <location>
        <begin position="92"/>
        <end position="121"/>
    </location>
</feature>
<keyword evidence="3" id="KW-0227">DNA damage</keyword>
<comment type="subcellular location">
    <subcellularLocation>
        <location evidence="1">Nucleus</location>
    </subcellularLocation>
</comment>
<evidence type="ECO:0000313" key="11">
    <source>
        <dbReference type="EMBL" id="VYS56367.1"/>
    </source>
</evidence>
<evidence type="ECO:0000256" key="6">
    <source>
        <dbReference type="ARBA" id="ARBA00023242"/>
    </source>
</evidence>
<evidence type="ECO:0000256" key="3">
    <source>
        <dbReference type="ARBA" id="ARBA00022763"/>
    </source>
</evidence>
<evidence type="ECO:0000256" key="5">
    <source>
        <dbReference type="ARBA" id="ARBA00023204"/>
    </source>
</evidence>
<evidence type="ECO:0000313" key="10">
    <source>
        <dbReference type="EMBL" id="CAA0381403.1"/>
    </source>
</evidence>
<dbReference type="FunFam" id="1.10.150.20:FF:000017">
    <property type="entry name" value="DNA excision repair protein ERCC-1"/>
    <property type="match status" value="1"/>
</dbReference>
<reference evidence="10 13" key="1">
    <citation type="submission" date="2019-12" db="EMBL/GenBank/DDBJ databases">
        <authorList>
            <person name="Jiao W.-B."/>
            <person name="Schneeberger K."/>
        </authorList>
    </citation>
    <scope>NUCLEOTIDE SEQUENCE [LARGE SCALE GENOMIC DNA]</scope>
    <source>
        <strain evidence="12">cv. An-1</strain>
        <strain evidence="13">cv. C24</strain>
    </source>
</reference>
<dbReference type="SMR" id="A0A5S9X985"/>
<feature type="region of interest" description="Disordered" evidence="8">
    <location>
        <begin position="322"/>
        <end position="410"/>
    </location>
</feature>
<evidence type="ECO:0000256" key="1">
    <source>
        <dbReference type="ARBA" id="ARBA00004123"/>
    </source>
</evidence>
<evidence type="ECO:0000256" key="7">
    <source>
        <dbReference type="ARBA" id="ARBA00071993"/>
    </source>
</evidence>
<evidence type="ECO:0000313" key="13">
    <source>
        <dbReference type="Proteomes" id="UP000434276"/>
    </source>
</evidence>
<feature type="compositionally biased region" description="Acidic residues" evidence="8">
    <location>
        <begin position="344"/>
        <end position="355"/>
    </location>
</feature>
<dbReference type="OrthoDB" id="10262814at2759"/>
<dbReference type="GO" id="GO:0006302">
    <property type="term" value="P:double-strand break repair"/>
    <property type="evidence" value="ECO:0007669"/>
    <property type="project" value="UniProtKB-ARBA"/>
</dbReference>
<evidence type="ECO:0000313" key="12">
    <source>
        <dbReference type="Proteomes" id="UP000426265"/>
    </source>
</evidence>
<evidence type="ECO:0000256" key="8">
    <source>
        <dbReference type="SAM" id="MobiDB-lite"/>
    </source>
</evidence>
<dbReference type="Proteomes" id="UP000426265">
    <property type="component" value="Unassembled WGS sequence"/>
</dbReference>
<dbReference type="PANTHER" id="PTHR12749">
    <property type="entry name" value="EXCISION REPAIR CROSS-COMPLEMENTING 1 ERCC1"/>
    <property type="match status" value="1"/>
</dbReference>
<dbReference type="SUPFAM" id="SSF52980">
    <property type="entry name" value="Restriction endonuclease-like"/>
    <property type="match status" value="1"/>
</dbReference>
<keyword evidence="5" id="KW-0234">DNA repair</keyword>
<dbReference type="Gene3D" id="1.10.150.20">
    <property type="entry name" value="5' to 3' exonuclease, C-terminal subdomain"/>
    <property type="match status" value="1"/>
</dbReference>
<keyword evidence="4" id="KW-0238">DNA-binding</keyword>
<dbReference type="EMBL" id="CACSHJ010000089">
    <property type="protein sequence ID" value="CAA0381403.1"/>
    <property type="molecule type" value="Genomic_DNA"/>
</dbReference>
<sequence length="410" mass="45748">MANEDDDGEKSRSLHQQIARKPKTQIVIGVPSYQEVLESSQTKSTPPSLFKPSQSFSQAFAFVKSSDVYSPPPPSSAAASSSQPSGASQVPHSSSQTHQTDGASSSSTPVATGSVPSNTTQNRNAILVSHRQKGNPLLKHIRNVKWVFSDIIPDYVLGQNSCALYLSLRYHLLHPDYLYFRIRELQKNFKLSVVLCHVDVEDTVKPLLEVTKTALLHDCTLLCAWSMTECARYLETIKVYENKPADLIQGQMDTDYLSRLNHSLTSIRHVNKSDVVTLGSTFGSLAHIIDASMEDLARCPGIGERKVKRLYDTFHEPFKRATSSYPSVVEPPIPEAPVEKDVNSEEPVEEDEDFVEDSRKRKKKEPEPEKTVKTALSAVFARYSDRLSKKKEKQKEKDTTTASDAETHQN</sequence>
<dbReference type="SUPFAM" id="SSF47781">
    <property type="entry name" value="RuvA domain 2-like"/>
    <property type="match status" value="1"/>
</dbReference>
<accession>A0A654F482</accession>
<feature type="compositionally biased region" description="Basic and acidic residues" evidence="8">
    <location>
        <begin position="383"/>
        <end position="410"/>
    </location>
</feature>
<feature type="region of interest" description="Disordered" evidence="8">
    <location>
        <begin position="1"/>
        <end position="28"/>
    </location>
</feature>
<dbReference type="CDD" id="cd22325">
    <property type="entry name" value="ERCC1_C-like"/>
    <property type="match status" value="1"/>
</dbReference>
<keyword evidence="6" id="KW-0539">Nucleus</keyword>
<gene>
    <name evidence="11" type="ORF">AN1_LOCUS11821</name>
    <name evidence="10" type="ORF">C24_LOCUS11656</name>
</gene>
<feature type="region of interest" description="Disordered" evidence="8">
    <location>
        <begin position="66"/>
        <end position="121"/>
    </location>
</feature>
<dbReference type="KEGG" id="ath:AT3G05210"/>
<dbReference type="AlphaFoldDB" id="A0A5S9X985"/>
<dbReference type="InterPro" id="IPR010994">
    <property type="entry name" value="RuvA_2-like"/>
</dbReference>
<dbReference type="FunFam" id="3.40.50.10130:FF:000001">
    <property type="entry name" value="DNA excision repair protein ERCC-1"/>
    <property type="match status" value="1"/>
</dbReference>
<dbReference type="InterPro" id="IPR011335">
    <property type="entry name" value="Restrct_endonuc-II-like"/>
</dbReference>
<evidence type="ECO:0000259" key="9">
    <source>
        <dbReference type="Pfam" id="PF03834"/>
    </source>
</evidence>
<dbReference type="InterPro" id="IPR047260">
    <property type="entry name" value="ERCC1-like_central_dom"/>
</dbReference>
<comment type="similarity">
    <text evidence="2">Belongs to the ERCC1/RAD10/SWI10 family.</text>
</comment>
<dbReference type="Gene3D" id="3.40.50.10130">
    <property type="match status" value="1"/>
</dbReference>
<dbReference type="Proteomes" id="UP000434276">
    <property type="component" value="Unassembled WGS sequence"/>
</dbReference>
<dbReference type="InterPro" id="IPR004579">
    <property type="entry name" value="ERCC1/RAD10/SWI10"/>
</dbReference>
<feature type="domain" description="ERCC1-like central" evidence="9">
    <location>
        <begin position="126"/>
        <end position="238"/>
    </location>
</feature>
<dbReference type="GO" id="GO:0006310">
    <property type="term" value="P:DNA recombination"/>
    <property type="evidence" value="ECO:0007669"/>
    <property type="project" value="UniProtKB-ARBA"/>
</dbReference>
<dbReference type="GO" id="GO:0003684">
    <property type="term" value="F:damaged DNA binding"/>
    <property type="evidence" value="ECO:0007669"/>
    <property type="project" value="InterPro"/>
</dbReference>
<name>A0A5S9X985_ARATH</name>
<dbReference type="NCBIfam" id="TIGR00597">
    <property type="entry name" value="rad10"/>
    <property type="match status" value="1"/>
</dbReference>
<proteinExistence type="inferred from homology"/>
<accession>A0A5S9X985</accession>
<dbReference type="Pfam" id="PF14520">
    <property type="entry name" value="HHH_5"/>
    <property type="match status" value="1"/>
</dbReference>
<feature type="compositionally biased region" description="Low complexity" evidence="8">
    <location>
        <begin position="76"/>
        <end position="91"/>
    </location>
</feature>
<evidence type="ECO:0000256" key="2">
    <source>
        <dbReference type="ARBA" id="ARBA00008283"/>
    </source>
</evidence>
<dbReference type="PANTHER" id="PTHR12749:SF0">
    <property type="entry name" value="DNA EXCISION REPAIR PROTEIN ERCC-1"/>
    <property type="match status" value="1"/>
</dbReference>